<keyword evidence="9" id="KW-1185">Reference proteome</keyword>
<dbReference type="InterPro" id="IPR027417">
    <property type="entry name" value="P-loop_NTPase"/>
</dbReference>
<organism evidence="9 10">
    <name type="scientific">Plectus sambesii</name>
    <dbReference type="NCBI Taxonomy" id="2011161"/>
    <lineage>
        <taxon>Eukaryota</taxon>
        <taxon>Metazoa</taxon>
        <taxon>Ecdysozoa</taxon>
        <taxon>Nematoda</taxon>
        <taxon>Chromadorea</taxon>
        <taxon>Plectida</taxon>
        <taxon>Plectina</taxon>
        <taxon>Plectoidea</taxon>
        <taxon>Plectidae</taxon>
        <taxon>Plectus</taxon>
    </lineage>
</organism>
<dbReference type="GO" id="GO:0034511">
    <property type="term" value="F:U3 snoRNA binding"/>
    <property type="evidence" value="ECO:0007669"/>
    <property type="project" value="InterPro"/>
</dbReference>
<dbReference type="PANTHER" id="PTHR12933">
    <property type="entry name" value="ORF PROTEIN-RELATED"/>
    <property type="match status" value="1"/>
</dbReference>
<evidence type="ECO:0000259" key="8">
    <source>
        <dbReference type="Pfam" id="PF22916"/>
    </source>
</evidence>
<evidence type="ECO:0000256" key="3">
    <source>
        <dbReference type="ARBA" id="ARBA00023242"/>
    </source>
</evidence>
<evidence type="ECO:0000256" key="5">
    <source>
        <dbReference type="ARBA" id="ARBA00032325"/>
    </source>
</evidence>
<dbReference type="GO" id="GO:0019843">
    <property type="term" value="F:rRNA binding"/>
    <property type="evidence" value="ECO:0007669"/>
    <property type="project" value="TreeGrafter"/>
</dbReference>
<evidence type="ECO:0000259" key="7">
    <source>
        <dbReference type="Pfam" id="PF06862"/>
    </source>
</evidence>
<dbReference type="Pfam" id="PF06862">
    <property type="entry name" value="Utp25_C"/>
    <property type="match status" value="1"/>
</dbReference>
<dbReference type="GO" id="GO:0000462">
    <property type="term" value="P:maturation of SSU-rRNA from tricistronic rRNA transcript (SSU-rRNA, 5.8S rRNA, LSU-rRNA)"/>
    <property type="evidence" value="ECO:0007669"/>
    <property type="project" value="TreeGrafter"/>
</dbReference>
<evidence type="ECO:0000256" key="4">
    <source>
        <dbReference type="ARBA" id="ARBA00024421"/>
    </source>
</evidence>
<accession>A0A914VXT7</accession>
<evidence type="ECO:0000256" key="6">
    <source>
        <dbReference type="SAM" id="MobiDB-lite"/>
    </source>
</evidence>
<comment type="subcellular location">
    <subcellularLocation>
        <location evidence="1">Nucleus</location>
        <location evidence="1">Nucleolus</location>
    </subcellularLocation>
</comment>
<name>A0A914VXT7_9BILA</name>
<sequence length="611" mass="70316">MYTVFVQMPENGLKRKVKKASPKSAKLPKVSEVEEEDDECIEEAEDNTSEDFFTTHYCQDLDDVEATRLLGADVATNSELRLPAMGPAVLLNRTNQSAQLNPLTDWKSYEALGLRKTLRDNIGDPLSDEQNDFYQLLSRYKDVLLPRGDSKEEMREVYCLHALNHALRTRRLVMQHSARLRELKESGQLDDAAVEKFRDQGLARPKVLILCPFRKTAMQIVDIMTRLLFGSGSKKLVTNRKRFVKEFGGAGNDVSHRKDVDDDYKELMSGNVDDCFRVGLGIAKKSLKLYTDFYQADILLASPVGLRMVVGDEDEKHHEHDFLASIEVLIMDQTDVFLMQNWQHVLHLFDNLHRQPKEAHDVDLTRVRLWSLNGWAKLYRQTVVLADVAVPELRSLFTRYCRNFAGAVYFKPRIEPNGALDRIEPHLSQAFHRFDIVDVATEPDARFDYFVRKVLPHYKDGTLAGTLVFIPSYYDFVRVRNYLKRETASFVQLSEYASNTKVARARDLFFHAKKPMLLLTERFHFYRRYRLKGVKHLIFYQLPTYPQFYAEVSNFLLEPSLHGVDDSVATCTVMYSKLDAMRLANVIGQQHAAQLVGSDKQMHLVVTGQSE</sequence>
<dbReference type="Proteomes" id="UP000887566">
    <property type="component" value="Unplaced"/>
</dbReference>
<protein>
    <recommendedName>
        <fullName evidence="4">U3 small nucleolar RNA-associated protein 25 homolog</fullName>
    </recommendedName>
    <alternativeName>
        <fullName evidence="5">UTP25 small subunit processor component</fullName>
    </alternativeName>
</protein>
<reference evidence="10" key="1">
    <citation type="submission" date="2022-11" db="UniProtKB">
        <authorList>
            <consortium name="WormBaseParasite"/>
        </authorList>
    </citation>
    <scope>IDENTIFICATION</scope>
</reference>
<dbReference type="Pfam" id="PF22916">
    <property type="entry name" value="UTP25_NTPase-like"/>
    <property type="match status" value="1"/>
</dbReference>
<evidence type="ECO:0000313" key="9">
    <source>
        <dbReference type="Proteomes" id="UP000887566"/>
    </source>
</evidence>
<dbReference type="InterPro" id="IPR053939">
    <property type="entry name" value="UTP25_C"/>
</dbReference>
<evidence type="ECO:0000256" key="2">
    <source>
        <dbReference type="ARBA" id="ARBA00009223"/>
    </source>
</evidence>
<feature type="domain" description="UTP25 C-terminal" evidence="7">
    <location>
        <begin position="420"/>
        <end position="604"/>
    </location>
</feature>
<dbReference type="Gene3D" id="3.40.50.300">
    <property type="entry name" value="P-loop containing nucleotide triphosphate hydrolases"/>
    <property type="match status" value="1"/>
</dbReference>
<comment type="similarity">
    <text evidence="2">Belongs to the UTP25 family.</text>
</comment>
<dbReference type="WBParaSite" id="PSAMB.scaffold26size110003.g662.t1">
    <property type="protein sequence ID" value="PSAMB.scaffold26size110003.g662.t1"/>
    <property type="gene ID" value="PSAMB.scaffold26size110003.g662"/>
</dbReference>
<dbReference type="GO" id="GO:0032040">
    <property type="term" value="C:small-subunit processome"/>
    <property type="evidence" value="ECO:0007669"/>
    <property type="project" value="TreeGrafter"/>
</dbReference>
<evidence type="ECO:0000256" key="1">
    <source>
        <dbReference type="ARBA" id="ARBA00004604"/>
    </source>
</evidence>
<keyword evidence="3" id="KW-0539">Nucleus</keyword>
<feature type="domain" description="UTP25 NTP hydrolase-like" evidence="8">
    <location>
        <begin position="140"/>
        <end position="408"/>
    </location>
</feature>
<feature type="region of interest" description="Disordered" evidence="6">
    <location>
        <begin position="17"/>
        <end position="38"/>
    </location>
</feature>
<dbReference type="AlphaFoldDB" id="A0A914VXT7"/>
<dbReference type="InterPro" id="IPR010678">
    <property type="entry name" value="UTP25"/>
</dbReference>
<proteinExistence type="inferred from homology"/>
<evidence type="ECO:0000313" key="10">
    <source>
        <dbReference type="WBParaSite" id="PSAMB.scaffold26size110003.g662.t1"/>
    </source>
</evidence>
<dbReference type="PANTHER" id="PTHR12933:SF0">
    <property type="entry name" value="U3 SMALL NUCLEOLAR RNA-ASSOCIATED PROTEIN 25 HOMOLOG"/>
    <property type="match status" value="1"/>
</dbReference>
<dbReference type="InterPro" id="IPR053940">
    <property type="entry name" value="UTP25_NTPase-like"/>
</dbReference>